<dbReference type="FunFam" id="2.60.40.10:FF:000206">
    <property type="entry name" value="Sidekick cell adhesion molecule 2"/>
    <property type="match status" value="1"/>
</dbReference>
<dbReference type="SMART" id="SM00409">
    <property type="entry name" value="IG"/>
    <property type="match status" value="6"/>
</dbReference>
<dbReference type="InterPro" id="IPR007110">
    <property type="entry name" value="Ig-like_dom"/>
</dbReference>
<evidence type="ECO:0000256" key="5">
    <source>
        <dbReference type="ARBA" id="ARBA00022737"/>
    </source>
</evidence>
<dbReference type="FunFam" id="2.60.40.10:FF:001662">
    <property type="entry name" value="Sidekick cell adhesion molecule 2b"/>
    <property type="match status" value="1"/>
</dbReference>
<evidence type="ECO:0000256" key="9">
    <source>
        <dbReference type="ARBA" id="ARBA00023136"/>
    </source>
</evidence>
<dbReference type="FunFam" id="2.60.40.10:FF:000267">
    <property type="entry name" value="Sidekick cell adhesion molecule 2"/>
    <property type="match status" value="1"/>
</dbReference>
<dbReference type="FunFam" id="2.60.40.10:FF:000434">
    <property type="entry name" value="Sidekick cell adhesion molecule 2"/>
    <property type="match status" value="1"/>
</dbReference>
<comment type="subcellular location">
    <subcellularLocation>
        <location evidence="1">Cell membrane</location>
        <topology evidence="1">Single-pass type I membrane protein</topology>
    </subcellularLocation>
    <subcellularLocation>
        <location evidence="13">Synapse</location>
    </subcellularLocation>
</comment>
<organism evidence="15 16">
    <name type="scientific">Danio rerio</name>
    <name type="common">Zebrafish</name>
    <name type="synonym">Brachydanio rerio</name>
    <dbReference type="NCBI Taxonomy" id="7955"/>
    <lineage>
        <taxon>Eukaryota</taxon>
        <taxon>Metazoa</taxon>
        <taxon>Chordata</taxon>
        <taxon>Craniata</taxon>
        <taxon>Vertebrata</taxon>
        <taxon>Euteleostomi</taxon>
        <taxon>Actinopterygii</taxon>
        <taxon>Neopterygii</taxon>
        <taxon>Teleostei</taxon>
        <taxon>Ostariophysi</taxon>
        <taxon>Cypriniformes</taxon>
        <taxon>Danionidae</taxon>
        <taxon>Danioninae</taxon>
        <taxon>Danio</taxon>
    </lineage>
</organism>
<keyword evidence="7" id="KW-1133">Transmembrane helix</keyword>
<keyword evidence="11" id="KW-0325">Glycoprotein</keyword>
<dbReference type="AGR" id="ZFIN:ZDB-GENE-090311-17"/>
<dbReference type="FunFam" id="2.60.40.10:FF:000253">
    <property type="entry name" value="Sidekick cell adhesion molecule 1"/>
    <property type="match status" value="1"/>
</dbReference>
<evidence type="ECO:0000256" key="10">
    <source>
        <dbReference type="ARBA" id="ARBA00023157"/>
    </source>
</evidence>
<evidence type="ECO:0000313" key="15">
    <source>
        <dbReference type="Proteomes" id="UP000000437"/>
    </source>
</evidence>
<dbReference type="GO" id="GO:0005886">
    <property type="term" value="C:plasma membrane"/>
    <property type="evidence" value="ECO:0000318"/>
    <property type="project" value="GO_Central"/>
</dbReference>
<dbReference type="FunFam" id="2.60.40.10:FF:000177">
    <property type="entry name" value="Sidekick cell adhesion molecule 2"/>
    <property type="match status" value="1"/>
</dbReference>
<dbReference type="RefSeq" id="XP_017211454.2">
    <property type="nucleotide sequence ID" value="XM_017355965.4"/>
</dbReference>
<keyword evidence="10" id="KW-1015">Disulfide bond</keyword>
<dbReference type="OrthoDB" id="8923679at2759"/>
<keyword evidence="3" id="KW-0812">Transmembrane</keyword>
<dbReference type="GeneID" id="555553"/>
<evidence type="ECO:0000256" key="3">
    <source>
        <dbReference type="ARBA" id="ARBA00022692"/>
    </source>
</evidence>
<dbReference type="GO" id="GO:0098609">
    <property type="term" value="P:cell-cell adhesion"/>
    <property type="evidence" value="ECO:0000318"/>
    <property type="project" value="GO_Central"/>
</dbReference>
<dbReference type="CTD" id="555553"/>
<dbReference type="SMART" id="SM00060">
    <property type="entry name" value="FN3"/>
    <property type="match status" value="13"/>
</dbReference>
<keyword evidence="5" id="KW-0677">Repeat</keyword>
<accession>A0A8M6YY19</accession>
<dbReference type="InterPro" id="IPR013783">
    <property type="entry name" value="Ig-like_fold"/>
</dbReference>
<dbReference type="FunFam" id="2.60.40.10:FF:000209">
    <property type="entry name" value="Sidekick cell adhesion molecule 2"/>
    <property type="match status" value="1"/>
</dbReference>
<dbReference type="PRINTS" id="PR00014">
    <property type="entry name" value="FNTYPEIII"/>
</dbReference>
<evidence type="ECO:0000256" key="2">
    <source>
        <dbReference type="ARBA" id="ARBA00022475"/>
    </source>
</evidence>
<dbReference type="FunFam" id="2.60.40.10:FF:000237">
    <property type="entry name" value="Sidekick cell adhesion molecule 2"/>
    <property type="match status" value="1"/>
</dbReference>
<dbReference type="SUPFAM" id="SSF49265">
    <property type="entry name" value="Fibronectin type III"/>
    <property type="match status" value="7"/>
</dbReference>
<keyword evidence="2" id="KW-1003">Cell membrane</keyword>
<dbReference type="SUPFAM" id="SSF48726">
    <property type="entry name" value="Immunoglobulin"/>
    <property type="match status" value="5"/>
</dbReference>
<evidence type="ECO:0000313" key="17">
    <source>
        <dbReference type="ZFIN" id="ZDB-GENE-090311-17"/>
    </source>
</evidence>
<dbReference type="FunFam" id="2.60.40.10:FF:000158">
    <property type="entry name" value="Sidekick cell adhesion molecule 2"/>
    <property type="match status" value="1"/>
</dbReference>
<dbReference type="Gene3D" id="2.60.40.10">
    <property type="entry name" value="Immunoglobulins"/>
    <property type="match status" value="19"/>
</dbReference>
<keyword evidence="9" id="KW-0472">Membrane</keyword>
<dbReference type="PROSITE" id="PS50853">
    <property type="entry name" value="FN3"/>
    <property type="match status" value="13"/>
</dbReference>
<evidence type="ECO:0000256" key="6">
    <source>
        <dbReference type="ARBA" id="ARBA00022889"/>
    </source>
</evidence>
<dbReference type="FunFam" id="2.60.40.10:FF:000271">
    <property type="entry name" value="Sidekick cell adhesion molecule 2"/>
    <property type="match status" value="1"/>
</dbReference>
<gene>
    <name evidence="16 17" type="primary">sdk1b</name>
</gene>
<keyword evidence="8" id="KW-0770">Synapse</keyword>
<dbReference type="Pfam" id="PF13927">
    <property type="entry name" value="Ig_3"/>
    <property type="match status" value="2"/>
</dbReference>
<dbReference type="Proteomes" id="UP000000437">
    <property type="component" value="Chromosome 1"/>
</dbReference>
<evidence type="ECO:0000256" key="11">
    <source>
        <dbReference type="ARBA" id="ARBA00023180"/>
    </source>
</evidence>
<dbReference type="GO" id="GO:0045202">
    <property type="term" value="C:synapse"/>
    <property type="evidence" value="ECO:0007669"/>
    <property type="project" value="UniProtKB-SubCell"/>
</dbReference>
<dbReference type="KEGG" id="dre:555553"/>
<keyword evidence="12" id="KW-0393">Immunoglobulin domain</keyword>
<dbReference type="InterPro" id="IPR013098">
    <property type="entry name" value="Ig_I-set"/>
</dbReference>
<evidence type="ECO:0000256" key="13">
    <source>
        <dbReference type="ARBA" id="ARBA00034103"/>
    </source>
</evidence>
<dbReference type="InterPro" id="IPR003961">
    <property type="entry name" value="FN3_dom"/>
</dbReference>
<dbReference type="FunFam" id="2.60.40.10:FF:001362">
    <property type="entry name" value="Sidekick, isoform B"/>
    <property type="match status" value="1"/>
</dbReference>
<dbReference type="GO" id="GO:0030424">
    <property type="term" value="C:axon"/>
    <property type="evidence" value="ECO:0000318"/>
    <property type="project" value="GO_Central"/>
</dbReference>
<dbReference type="GO" id="GO:0007420">
    <property type="term" value="P:brain development"/>
    <property type="evidence" value="ECO:0000318"/>
    <property type="project" value="GO_Central"/>
</dbReference>
<evidence type="ECO:0000313" key="16">
    <source>
        <dbReference type="RefSeq" id="XP_017211454.2"/>
    </source>
</evidence>
<keyword evidence="6" id="KW-0130">Cell adhesion</keyword>
<dbReference type="FunFam" id="2.60.40.10:FF:000236">
    <property type="entry name" value="Sidekick cell adhesion molecule 2"/>
    <property type="match status" value="1"/>
</dbReference>
<comment type="similarity">
    <text evidence="14">Belongs to the sidekick family.</text>
</comment>
<reference evidence="16" key="1">
    <citation type="submission" date="2025-08" db="UniProtKB">
        <authorList>
            <consortium name="RefSeq"/>
        </authorList>
    </citation>
    <scope>IDENTIFICATION</scope>
    <source>
        <strain evidence="16">Tuebingen</strain>
        <tissue evidence="16">Fibroblasts and whole tissue</tissue>
    </source>
</reference>
<evidence type="ECO:0000256" key="4">
    <source>
        <dbReference type="ARBA" id="ARBA00022729"/>
    </source>
</evidence>
<keyword evidence="15" id="KW-1185">Reference proteome</keyword>
<keyword evidence="4" id="KW-0732">Signal</keyword>
<dbReference type="PANTHER" id="PTHR44170">
    <property type="entry name" value="PROTEIN SIDEKICK"/>
    <property type="match status" value="1"/>
</dbReference>
<proteinExistence type="inferred from homology"/>
<dbReference type="AlphaFoldDB" id="A0A8M6YY19"/>
<dbReference type="FunFam" id="2.60.40.10:FF:000261">
    <property type="entry name" value="Sidekick cell adhesion molecule 2"/>
    <property type="match status" value="1"/>
</dbReference>
<dbReference type="FunFam" id="2.60.40.10:FF:000360">
    <property type="entry name" value="Sidekick cell adhesion molecule 2"/>
    <property type="match status" value="1"/>
</dbReference>
<dbReference type="Pfam" id="PF07679">
    <property type="entry name" value="I-set"/>
    <property type="match status" value="4"/>
</dbReference>
<dbReference type="ZFIN" id="ZDB-GENE-090311-17">
    <property type="gene designation" value="sdk1b"/>
</dbReference>
<dbReference type="PROSITE" id="PS50835">
    <property type="entry name" value="IG_LIKE"/>
    <property type="match status" value="6"/>
</dbReference>
<sequence length="2292" mass="251415">MSRLGTQKSGSRAADGGLRSVLVILEWCTPETWSFWFEGIVSFSTKCVDECEGLQKAVRHESKAAGKVADSVLNSPACGMNENRLVNAVKQSAHFPLSSLTSTSAASKDFSFNGGQSTLTKGKVKGIINRQGNTAKAMTGKARCGMWAWIFALVFLWNTHMLRAQDTAPYFKTEAGGAQTHLEGNRLVLTCLAEGSWPLEFKWMRNSTDITEYTPEYRYTIVSLKREDAGVYQCAVRNRMGALIQTRADVRVAYMDNFAELEQRKTVSQGRAAVLNPPAVTSFPRPQVTWFRDGVKIIPNHRVAITLDNQLVVLSTAMADAGRYYVQAVNERNGENKTSPSIYLSIAINKRNRGSLADVIAPAELVAPVIVIAPKNTSVVVGASEATLECVANARSLDRLQVFWKRNGVRLTAGVDSFGRRLVISNPTSADGGLYVCEATLRNSSQKSTEAKAYLSVLESPHFTSKPKRYMIVEVEKNVELQCHAKGVPTPKLEWFKDAIPLSTLNNSRYKLTTSSMVLQVRRIQPDDAGIFQCFAENTAGEIQAHTNLVITSMSPLFTTPPSDITVTDGTSAVFTCDTSGAPKPAIVWRKGSQVLASGSVQTPRFTLLESGGLQILPIMPSDAGNYTCLASNTEGLVNATVALTVLSRTFISTPPEDQRVIKGTTAVLHCAATHDPRVTVRYSWKKGTKPLSVSTGGRVSMKEGSLQISQTWSGDIGDYTCRVISPAGNDSKSARLEVIELPHSPRNLQVALNETDSRTVLLSWVRPFDGNSPLLHYIIEFSENNSPWKVYMDDVSPTLASLLVIGLTPARTYQFRVCAVNQVGRGQYSAETNRLMLREEPPSAPPKNIVASGRTNQSIMVQWQPPPEPQLNGVLRGYVLRYRLAGLPGEFQLKNITSAEINYCLIGELIIWTQYEIQVAAYTGAGLGVYSQSATEYTLQGVPTAPPQDVEAVALNSTTIKFTWTPPPQQFINGINQGYKLLVWPEHCPDCITMVTIAPEFHGSRHYGYVSNLRKFTWYETAVLCFTTPGDGPASTSQLIQTHVDKPGPVTQLSFTEILDTSLRISWQEPEDKNGIITGYVLSWQEAGQNETLVSQTLSNSTLAYKVTGLTSLTTYALQVAAVTQAGVGASTSSTISTGLPPELPGAPSNLVISNISPRSVTIQFSPGSDGKTEISKWIVEGQVVTVGEEEKEAEWKVLYERDSPPASDTLEIPNLIPFTQYRFRMKQVNIVGSSPFSESSRLMQTLQSSPDVAPTELVVFSASETSLRIRWEPLPEAAYNGNPESVGYRVRAQRADGFGQPRMETVSDRLSCEVTVEGLEEWTDYELSIQAFNSIGPGPWSSHVLGKTKESVPSGAPENVSAEAMSSTSVLVTWGSVPEHQKNGHILGYKVLYREKDSDRAPQAHLVNGNQTHMLLLRNLSKFTVYEIQVLAFTRVGDGPPSLPPTAERTKDDVPGPPVRLMFPEVRLSSVRVVWQPPSEPNGIIMGYQISYRLDINDPNKFTTVEVGSNARQFTVTGLMPESAYVFQITARTLQGWGPADEAIVITTEKRERPQAPRRLTVPQKGVESYKLRLHWMAGGDGSSPVRYFTLQTLELPDGDWKTHTSSIPHNNSSWEVDRLKPYTSYKFRMMATNDVGDSAFSKETEPVTTLQDVPGEAPVILLVKPSTTTSVIVQWQPPAEGTVNGILVGYRVYYRELPSESNPKVVQSTNQSTISLEFRAKSTFKTVSSPSLTEFELTQLSKYRRYAIVMTAFNVVGESPSSAPVEVFVGEAAPSVAPQNIQVKSVSSNQLDVEWQPPPVETQNGNIQGYKIHYWEKDRQNETEKELVLFVPETCVHLKNLTSYTSYLVQLSAFNAAGDGPLSTARKGRTLQAAPGSPSRVVFSEVTGSSLNVSWGAPLQPNGVLEGYRVMYEPTAPVHGVSKTVTVDIKGNWQRWLKVRDLMRGVVYRFKVQARTISYGPELEANITAGPVEGSPGSPLQTSVTKSASALTLHWTKGSEGAGPVTGYVIEARPSDEGLWDTFVKHLPAGSLSYTISLDRLRSGVAYEFRVISVNRFGYGDPSPPSTAMSALSETPFYEEWWFLIVMALISLILILMVVFGLLLLGQNKKYRSCGTGKHISTVEESVTLDNGGFTALELNSRHLNVKSSFLKKNGTRSPPRPSPGGLHYSDEDICNNYNGAVLTESTTLTEKPTELSESEVSDSDYEDEQPKHSFVNHYMSDPTYYNSWKRQPKGVKTGGGYEECAMTDAEGGYYQTVVTQHSVGGVYTPTGQPTAGTRTPVTGFSSFV</sequence>
<dbReference type="GO" id="GO:0098632">
    <property type="term" value="F:cell-cell adhesion mediator activity"/>
    <property type="evidence" value="ECO:0000318"/>
    <property type="project" value="GO_Central"/>
</dbReference>
<dbReference type="FunFam" id="2.60.40.10:FF:000202">
    <property type="entry name" value="Sidekick cell adhesion molecule 1"/>
    <property type="match status" value="1"/>
</dbReference>
<protein>
    <submittedName>
        <fullName evidence="16">Protein sidekick-1 isoform X1</fullName>
    </submittedName>
</protein>
<dbReference type="CDD" id="cd00063">
    <property type="entry name" value="FN3"/>
    <property type="match status" value="13"/>
</dbReference>
<dbReference type="Pfam" id="PF00041">
    <property type="entry name" value="fn3"/>
    <property type="match status" value="13"/>
</dbReference>
<dbReference type="InterPro" id="IPR036179">
    <property type="entry name" value="Ig-like_dom_sf"/>
</dbReference>
<dbReference type="FunCoup" id="A0A8M6YY19">
    <property type="interactions" value="195"/>
</dbReference>
<dbReference type="InterPro" id="IPR003599">
    <property type="entry name" value="Ig_sub"/>
</dbReference>
<dbReference type="SMART" id="SM00408">
    <property type="entry name" value="IGc2"/>
    <property type="match status" value="6"/>
</dbReference>
<dbReference type="InterPro" id="IPR036116">
    <property type="entry name" value="FN3_sf"/>
</dbReference>
<evidence type="ECO:0000256" key="8">
    <source>
        <dbReference type="ARBA" id="ARBA00023018"/>
    </source>
</evidence>
<dbReference type="FunFam" id="2.60.40.10:FF:000231">
    <property type="entry name" value="Sidekick cell adhesion molecule 2"/>
    <property type="match status" value="1"/>
</dbReference>
<dbReference type="FunFam" id="2.60.40.10:FF:000266">
    <property type="entry name" value="Sidekick cell adhesion molecule 2"/>
    <property type="match status" value="1"/>
</dbReference>
<dbReference type="GO" id="GO:0007411">
    <property type="term" value="P:axon guidance"/>
    <property type="evidence" value="ECO:0000318"/>
    <property type="project" value="GO_Central"/>
</dbReference>
<evidence type="ECO:0000256" key="7">
    <source>
        <dbReference type="ARBA" id="ARBA00022989"/>
    </source>
</evidence>
<evidence type="ECO:0000256" key="12">
    <source>
        <dbReference type="ARBA" id="ARBA00023319"/>
    </source>
</evidence>
<dbReference type="PANTHER" id="PTHR44170:SF49">
    <property type="entry name" value="PROTEIN SIDEKICK-1 ISOFORM X1"/>
    <property type="match status" value="1"/>
</dbReference>
<dbReference type="FunFam" id="2.60.40.10:FF:000420">
    <property type="entry name" value="Sidekick cell adhesion molecule 2"/>
    <property type="match status" value="1"/>
</dbReference>
<evidence type="ECO:0000256" key="14">
    <source>
        <dbReference type="ARBA" id="ARBA00061621"/>
    </source>
</evidence>
<name>A0A8M6YY19_DANRE</name>
<evidence type="ECO:0000256" key="1">
    <source>
        <dbReference type="ARBA" id="ARBA00004251"/>
    </source>
</evidence>
<dbReference type="InterPro" id="IPR003598">
    <property type="entry name" value="Ig_sub2"/>
</dbReference>
<dbReference type="FunFam" id="2.60.40.10:FF:000301">
    <property type="entry name" value="Sidekick cell adhesion molecule 2"/>
    <property type="match status" value="1"/>
</dbReference>